<reference evidence="2" key="1">
    <citation type="submission" date="2022-03" db="EMBL/GenBank/DDBJ databases">
        <title>Draft genome sequence of Aduncisulcus paluster, a free-living microaerophilic Fornicata.</title>
        <authorList>
            <person name="Yuyama I."/>
            <person name="Kume K."/>
            <person name="Tamura T."/>
            <person name="Inagaki Y."/>
            <person name="Hashimoto T."/>
        </authorList>
    </citation>
    <scope>NUCLEOTIDE SEQUENCE</scope>
    <source>
        <strain evidence="2">NY0171</strain>
    </source>
</reference>
<gene>
    <name evidence="2" type="ORF">ADUPG1_001427</name>
</gene>
<sequence>ACNNKRTAGRKQRSLVQTFGNPAQHSTPGNSSAAGQIPATHRKAKRKSGKPRHGTATLLHLRYQKGDRVFMFSREMLNSFAREGDAINELMEAFHLSSGVDIETACQAAGEMLLRNEEQPAGILVGIEG</sequence>
<feature type="region of interest" description="Disordered" evidence="1">
    <location>
        <begin position="1"/>
        <end position="55"/>
    </location>
</feature>
<comment type="caution">
    <text evidence="2">The sequence shown here is derived from an EMBL/GenBank/DDBJ whole genome shotgun (WGS) entry which is preliminary data.</text>
</comment>
<proteinExistence type="predicted"/>
<protein>
    <submittedName>
        <fullName evidence="2">Response regulator</fullName>
    </submittedName>
</protein>
<feature type="compositionally biased region" description="Polar residues" evidence="1">
    <location>
        <begin position="14"/>
        <end position="34"/>
    </location>
</feature>
<evidence type="ECO:0000313" key="2">
    <source>
        <dbReference type="EMBL" id="GKT30216.1"/>
    </source>
</evidence>
<evidence type="ECO:0000256" key="1">
    <source>
        <dbReference type="SAM" id="MobiDB-lite"/>
    </source>
</evidence>
<accession>A0ABQ5KE83</accession>
<dbReference type="Proteomes" id="UP001057375">
    <property type="component" value="Unassembled WGS sequence"/>
</dbReference>
<dbReference type="EMBL" id="BQXS01001171">
    <property type="protein sequence ID" value="GKT30216.1"/>
    <property type="molecule type" value="Genomic_DNA"/>
</dbReference>
<feature type="non-terminal residue" evidence="2">
    <location>
        <position position="1"/>
    </location>
</feature>
<organism evidence="2 3">
    <name type="scientific">Aduncisulcus paluster</name>
    <dbReference type="NCBI Taxonomy" id="2918883"/>
    <lineage>
        <taxon>Eukaryota</taxon>
        <taxon>Metamonada</taxon>
        <taxon>Carpediemonas-like organisms</taxon>
        <taxon>Aduncisulcus</taxon>
    </lineage>
</organism>
<keyword evidence="3" id="KW-1185">Reference proteome</keyword>
<name>A0ABQ5KE83_9EUKA</name>
<evidence type="ECO:0000313" key="3">
    <source>
        <dbReference type="Proteomes" id="UP001057375"/>
    </source>
</evidence>
<feature type="compositionally biased region" description="Basic residues" evidence="1">
    <location>
        <begin position="40"/>
        <end position="53"/>
    </location>
</feature>